<comment type="caution">
    <text evidence="2">The sequence shown here is derived from an EMBL/GenBank/DDBJ whole genome shotgun (WGS) entry which is preliminary data.</text>
</comment>
<keyword evidence="3" id="KW-1185">Reference proteome</keyword>
<reference evidence="2 3" key="1">
    <citation type="journal article" date="2018" name="Cell">
        <title>The Chara Genome: Secondary Complexity and Implications for Plant Terrestrialization.</title>
        <authorList>
            <person name="Nishiyama T."/>
            <person name="Sakayama H."/>
            <person name="Vries J.D."/>
            <person name="Buschmann H."/>
            <person name="Saint-Marcoux D."/>
            <person name="Ullrich K.K."/>
            <person name="Haas F.B."/>
            <person name="Vanderstraeten L."/>
            <person name="Becker D."/>
            <person name="Lang D."/>
            <person name="Vosolsobe S."/>
            <person name="Rombauts S."/>
            <person name="Wilhelmsson P.K.I."/>
            <person name="Janitza P."/>
            <person name="Kern R."/>
            <person name="Heyl A."/>
            <person name="Rumpler F."/>
            <person name="Villalobos L.I.A.C."/>
            <person name="Clay J.M."/>
            <person name="Skokan R."/>
            <person name="Toyoda A."/>
            <person name="Suzuki Y."/>
            <person name="Kagoshima H."/>
            <person name="Schijlen E."/>
            <person name="Tajeshwar N."/>
            <person name="Catarino B."/>
            <person name="Hetherington A.J."/>
            <person name="Saltykova A."/>
            <person name="Bonnot C."/>
            <person name="Breuninger H."/>
            <person name="Symeonidi A."/>
            <person name="Radhakrishnan G.V."/>
            <person name="Van Nieuwerburgh F."/>
            <person name="Deforce D."/>
            <person name="Chang C."/>
            <person name="Karol K.G."/>
            <person name="Hedrich R."/>
            <person name="Ulvskov P."/>
            <person name="Glockner G."/>
            <person name="Delwiche C.F."/>
            <person name="Petrasek J."/>
            <person name="Van de Peer Y."/>
            <person name="Friml J."/>
            <person name="Beilby M."/>
            <person name="Dolan L."/>
            <person name="Kohara Y."/>
            <person name="Sugano S."/>
            <person name="Fujiyama A."/>
            <person name="Delaux P.-M."/>
            <person name="Quint M."/>
            <person name="TheiBen G."/>
            <person name="Hagemann M."/>
            <person name="Harholt J."/>
            <person name="Dunand C."/>
            <person name="Zachgo S."/>
            <person name="Langdale J."/>
            <person name="Maumus F."/>
            <person name="Straeten D.V.D."/>
            <person name="Gould S.B."/>
            <person name="Rensing S.A."/>
        </authorList>
    </citation>
    <scope>NUCLEOTIDE SEQUENCE [LARGE SCALE GENOMIC DNA]</scope>
    <source>
        <strain evidence="2 3">S276</strain>
    </source>
</reference>
<dbReference type="AlphaFoldDB" id="A0A388KWJ4"/>
<proteinExistence type="predicted"/>
<feature type="region of interest" description="Disordered" evidence="1">
    <location>
        <begin position="193"/>
        <end position="241"/>
    </location>
</feature>
<protein>
    <submittedName>
        <fullName evidence="2">Uncharacterized protein</fullName>
    </submittedName>
</protein>
<evidence type="ECO:0000256" key="1">
    <source>
        <dbReference type="SAM" id="MobiDB-lite"/>
    </source>
</evidence>
<gene>
    <name evidence="2" type="ORF">CBR_g18847</name>
</gene>
<dbReference type="EMBL" id="BFEA01000202">
    <property type="protein sequence ID" value="GBG74435.1"/>
    <property type="molecule type" value="Genomic_DNA"/>
</dbReference>
<feature type="compositionally biased region" description="Low complexity" evidence="1">
    <location>
        <begin position="127"/>
        <end position="137"/>
    </location>
</feature>
<feature type="compositionally biased region" description="Basic and acidic residues" evidence="1">
    <location>
        <begin position="196"/>
        <end position="211"/>
    </location>
</feature>
<name>A0A388KWJ4_CHABU</name>
<organism evidence="2 3">
    <name type="scientific">Chara braunii</name>
    <name type="common">Braun's stonewort</name>
    <dbReference type="NCBI Taxonomy" id="69332"/>
    <lineage>
        <taxon>Eukaryota</taxon>
        <taxon>Viridiplantae</taxon>
        <taxon>Streptophyta</taxon>
        <taxon>Charophyceae</taxon>
        <taxon>Charales</taxon>
        <taxon>Characeae</taxon>
        <taxon>Chara</taxon>
    </lineage>
</organism>
<dbReference type="Gramene" id="GBG74435">
    <property type="protein sequence ID" value="GBG74435"/>
    <property type="gene ID" value="CBR_g18847"/>
</dbReference>
<evidence type="ECO:0000313" key="3">
    <source>
        <dbReference type="Proteomes" id="UP000265515"/>
    </source>
</evidence>
<sequence>VWSVIFVDAKKRHRVLGVILWWEDAKGSRRRFYIKTVYPGKGNFVANSKGALLDMNLFEGFGAGVVNTPFYNNLLQQGGFVLARQFFNLLEEKDVGLDIPCDVGPAQELPMPLQLCVGCESSGAASEGGDLGSGAASQLHRGESRGQFDDSENEATPLMTSSPLSRRDRSMLSIPGARQAALVREEVVVAPGKAAVHSDVELETAEGHGTEDETVGGEGMQSTLQKRRGDHQHDVVGSSKK</sequence>
<feature type="region of interest" description="Disordered" evidence="1">
    <location>
        <begin position="127"/>
        <end position="170"/>
    </location>
</feature>
<feature type="non-terminal residue" evidence="2">
    <location>
        <position position="1"/>
    </location>
</feature>
<accession>A0A388KWJ4</accession>
<evidence type="ECO:0000313" key="2">
    <source>
        <dbReference type="EMBL" id="GBG74435.1"/>
    </source>
</evidence>
<dbReference type="Proteomes" id="UP000265515">
    <property type="component" value="Unassembled WGS sequence"/>
</dbReference>